<dbReference type="InterPro" id="IPR000192">
    <property type="entry name" value="Aminotrans_V_dom"/>
</dbReference>
<dbReference type="InterPro" id="IPR015422">
    <property type="entry name" value="PyrdxlP-dep_Trfase_small"/>
</dbReference>
<comment type="subunit">
    <text evidence="11">Homodimer.</text>
</comment>
<evidence type="ECO:0000256" key="5">
    <source>
        <dbReference type="ARBA" id="ARBA00022605"/>
    </source>
</evidence>
<feature type="binding site" evidence="11">
    <location>
        <begin position="239"/>
        <end position="240"/>
    </location>
    <ligand>
        <name>pyridoxal 5'-phosphate</name>
        <dbReference type="ChEBI" id="CHEBI:597326"/>
    </ligand>
</feature>
<feature type="binding site" evidence="11">
    <location>
        <begin position="76"/>
        <end position="77"/>
    </location>
    <ligand>
        <name>pyridoxal 5'-phosphate</name>
        <dbReference type="ChEBI" id="CHEBI:597326"/>
    </ligand>
</feature>
<comment type="caution">
    <text evidence="13">The sequence shown here is derived from an EMBL/GenBank/DDBJ whole genome shotgun (WGS) entry which is preliminary data.</text>
</comment>
<feature type="domain" description="Aminotransferase class V" evidence="12">
    <location>
        <begin position="6"/>
        <end position="342"/>
    </location>
</feature>
<feature type="binding site" evidence="11">
    <location>
        <position position="196"/>
    </location>
    <ligand>
        <name>pyridoxal 5'-phosphate</name>
        <dbReference type="ChEBI" id="CHEBI:597326"/>
    </ligand>
</feature>
<dbReference type="PROSITE" id="PS00595">
    <property type="entry name" value="AA_TRANSFER_CLASS_5"/>
    <property type="match status" value="1"/>
</dbReference>
<evidence type="ECO:0000256" key="2">
    <source>
        <dbReference type="ARBA" id="ARBA00005099"/>
    </source>
</evidence>
<keyword evidence="4 11" id="KW-0032">Aminotransferase</keyword>
<comment type="pathway">
    <text evidence="2 11">Amino-acid biosynthesis; L-serine biosynthesis; L-serine from 3-phospho-D-glycerate: step 2/3.</text>
</comment>
<evidence type="ECO:0000256" key="10">
    <source>
        <dbReference type="ARBA" id="ARBA00049007"/>
    </source>
</evidence>
<keyword evidence="14" id="KW-1185">Reference proteome</keyword>
<accession>A0ABV5KTR9</accession>
<dbReference type="InterPro" id="IPR022278">
    <property type="entry name" value="Pser_aminoTfrase"/>
</dbReference>
<dbReference type="NCBIfam" id="NF003764">
    <property type="entry name" value="PRK05355.1"/>
    <property type="match status" value="1"/>
</dbReference>
<sequence length="363" mass="40232">MNRRHNFNPGPAALPLEVLRQAHEEAVEYGNRGMSLMEMSHRSPEVERIVSHTRELLLELLGLDDRYETLFMAGGASAQFGLIPMNLATADAPGSYVLSGSFAEKAYQEAIRAGSAHAAATSKQTGWRDIPKREEIRLAENAAYLHITTNNTIEGTQLRELPDVPENVPLIGDMTSDILSRPLDYARFGLLYASAQKNLGPAGVTAVILRRDLLERSAKADLPLIFRYDTFAKNESLYNTPPVHAIWMMMLVLEWTRKQGGAAKLGERNAQKAKRLYDAIDASGGFYEGIAAAEVRSDMNITWKLPNEELERLFLEQAERNGFEGLAGHRSVGGLRASAYNAVPEQSCIDLAAFMREFVRTHG</sequence>
<dbReference type="Pfam" id="PF00266">
    <property type="entry name" value="Aminotran_5"/>
    <property type="match status" value="1"/>
</dbReference>
<comment type="caution">
    <text evidence="11">Lacks conserved residue(s) required for the propagation of feature annotation.</text>
</comment>
<organism evidence="13 14">
    <name type="scientific">Paenibacillus aurantiacus</name>
    <dbReference type="NCBI Taxonomy" id="1936118"/>
    <lineage>
        <taxon>Bacteria</taxon>
        <taxon>Bacillati</taxon>
        <taxon>Bacillota</taxon>
        <taxon>Bacilli</taxon>
        <taxon>Bacillales</taxon>
        <taxon>Paenibacillaceae</taxon>
        <taxon>Paenibacillus</taxon>
    </lineage>
</organism>
<dbReference type="PIRSF" id="PIRSF000525">
    <property type="entry name" value="SerC"/>
    <property type="match status" value="1"/>
</dbReference>
<comment type="similarity">
    <text evidence="3 11">Belongs to the class-V pyridoxal-phosphate-dependent aminotransferase family. SerC subfamily.</text>
</comment>
<reference evidence="13 14" key="1">
    <citation type="submission" date="2024-09" db="EMBL/GenBank/DDBJ databases">
        <authorList>
            <person name="Sun Q."/>
            <person name="Mori K."/>
        </authorList>
    </citation>
    <scope>NUCLEOTIDE SEQUENCE [LARGE SCALE GENOMIC DNA]</scope>
    <source>
        <strain evidence="13 14">TISTR 2452</strain>
    </source>
</reference>
<dbReference type="InterPro" id="IPR015424">
    <property type="entry name" value="PyrdxlP-dep_Trfase"/>
</dbReference>
<feature type="binding site" evidence="11">
    <location>
        <position position="152"/>
    </location>
    <ligand>
        <name>pyridoxal 5'-phosphate</name>
        <dbReference type="ChEBI" id="CHEBI:597326"/>
    </ligand>
</feature>
<keyword evidence="5 11" id="KW-0028">Amino-acid biosynthesis</keyword>
<evidence type="ECO:0000256" key="4">
    <source>
        <dbReference type="ARBA" id="ARBA00022576"/>
    </source>
</evidence>
<feature type="binding site" evidence="11">
    <location>
        <position position="102"/>
    </location>
    <ligand>
        <name>pyridoxal 5'-phosphate</name>
        <dbReference type="ChEBI" id="CHEBI:597326"/>
    </ligand>
</feature>
<evidence type="ECO:0000313" key="14">
    <source>
        <dbReference type="Proteomes" id="UP001589747"/>
    </source>
</evidence>
<dbReference type="EMBL" id="JBHMDO010000034">
    <property type="protein sequence ID" value="MFB9328630.1"/>
    <property type="molecule type" value="Genomic_DNA"/>
</dbReference>
<keyword evidence="7 11" id="KW-0663">Pyridoxal phosphate</keyword>
<evidence type="ECO:0000256" key="3">
    <source>
        <dbReference type="ARBA" id="ARBA00006904"/>
    </source>
</evidence>
<feature type="binding site" evidence="11">
    <location>
        <position position="173"/>
    </location>
    <ligand>
        <name>pyridoxal 5'-phosphate</name>
        <dbReference type="ChEBI" id="CHEBI:597326"/>
    </ligand>
</feature>
<evidence type="ECO:0000256" key="6">
    <source>
        <dbReference type="ARBA" id="ARBA00022679"/>
    </source>
</evidence>
<dbReference type="InterPro" id="IPR020578">
    <property type="entry name" value="Aminotrans_V_PyrdxlP_BS"/>
</dbReference>
<dbReference type="InterPro" id="IPR015421">
    <property type="entry name" value="PyrdxlP-dep_Trfase_major"/>
</dbReference>
<keyword evidence="6 11" id="KW-0808">Transferase</keyword>
<gene>
    <name evidence="11 13" type="primary">serC</name>
    <name evidence="13" type="ORF">ACFFSY_22065</name>
</gene>
<comment type="subcellular location">
    <subcellularLocation>
        <location evidence="11">Cytoplasm</location>
    </subcellularLocation>
</comment>
<dbReference type="PANTHER" id="PTHR43247:SF1">
    <property type="entry name" value="PHOSPHOSERINE AMINOTRANSFERASE"/>
    <property type="match status" value="1"/>
</dbReference>
<dbReference type="SUPFAM" id="SSF53383">
    <property type="entry name" value="PLP-dependent transferases"/>
    <property type="match status" value="1"/>
</dbReference>
<evidence type="ECO:0000256" key="1">
    <source>
        <dbReference type="ARBA" id="ARBA00003483"/>
    </source>
</evidence>
<comment type="function">
    <text evidence="1 11">Catalyzes the reversible conversion of 3-phosphohydroxypyruvate to phosphoserine and of 3-hydroxy-2-oxo-4-phosphonooxybutanoate to phosphohydroxythreonine.</text>
</comment>
<evidence type="ECO:0000259" key="12">
    <source>
        <dbReference type="Pfam" id="PF00266"/>
    </source>
</evidence>
<comment type="cofactor">
    <cofactor evidence="11">
        <name>pyridoxal 5'-phosphate</name>
        <dbReference type="ChEBI" id="CHEBI:597326"/>
    </cofactor>
    <text evidence="11">Binds 1 pyridoxal phosphate per subunit.</text>
</comment>
<dbReference type="Gene3D" id="3.90.1150.10">
    <property type="entry name" value="Aspartate Aminotransferase, domain 1"/>
    <property type="match status" value="1"/>
</dbReference>
<name>A0ABV5KTR9_9BACL</name>
<keyword evidence="8 11" id="KW-0718">Serine biosynthesis</keyword>
<evidence type="ECO:0000256" key="7">
    <source>
        <dbReference type="ARBA" id="ARBA00022898"/>
    </source>
</evidence>
<keyword evidence="11" id="KW-0963">Cytoplasm</keyword>
<proteinExistence type="inferred from homology"/>
<feature type="binding site" evidence="11">
    <location>
        <position position="42"/>
    </location>
    <ligand>
        <name>L-glutamate</name>
        <dbReference type="ChEBI" id="CHEBI:29985"/>
    </ligand>
</feature>
<dbReference type="Gene3D" id="3.40.640.10">
    <property type="entry name" value="Type I PLP-dependent aspartate aminotransferase-like (Major domain)"/>
    <property type="match status" value="1"/>
</dbReference>
<evidence type="ECO:0000256" key="9">
    <source>
        <dbReference type="ARBA" id="ARBA00047630"/>
    </source>
</evidence>
<dbReference type="HAMAP" id="MF_00160">
    <property type="entry name" value="SerC_aminotrans_5"/>
    <property type="match status" value="1"/>
</dbReference>
<dbReference type="GO" id="GO:0004648">
    <property type="term" value="F:O-phospho-L-serine:2-oxoglutarate aminotransferase activity"/>
    <property type="evidence" value="ECO:0007669"/>
    <property type="project" value="UniProtKB-EC"/>
</dbReference>
<feature type="modified residue" description="N6-(pyridoxal phosphate)lysine" evidence="11">
    <location>
        <position position="197"/>
    </location>
</feature>
<dbReference type="EC" id="2.6.1.52" evidence="11"/>
<protein>
    <recommendedName>
        <fullName evidence="11">Phosphoserine aminotransferase</fullName>
        <ecNumber evidence="11">2.6.1.52</ecNumber>
    </recommendedName>
    <alternativeName>
        <fullName evidence="11">Phosphohydroxythreonine aminotransferase</fullName>
        <shortName evidence="11">PSAT</shortName>
    </alternativeName>
</protein>
<comment type="catalytic activity">
    <reaction evidence="9 11">
        <text>4-(phosphooxy)-L-threonine + 2-oxoglutarate = (R)-3-hydroxy-2-oxo-4-phosphooxybutanoate + L-glutamate</text>
        <dbReference type="Rhea" id="RHEA:16573"/>
        <dbReference type="ChEBI" id="CHEBI:16810"/>
        <dbReference type="ChEBI" id="CHEBI:29985"/>
        <dbReference type="ChEBI" id="CHEBI:58452"/>
        <dbReference type="ChEBI" id="CHEBI:58538"/>
        <dbReference type="EC" id="2.6.1.52"/>
    </reaction>
</comment>
<evidence type="ECO:0000313" key="13">
    <source>
        <dbReference type="EMBL" id="MFB9328630.1"/>
    </source>
</evidence>
<evidence type="ECO:0000256" key="11">
    <source>
        <dbReference type="HAMAP-Rule" id="MF_00160"/>
    </source>
</evidence>
<evidence type="ECO:0000256" key="8">
    <source>
        <dbReference type="ARBA" id="ARBA00023299"/>
    </source>
</evidence>
<comment type="catalytic activity">
    <reaction evidence="10 11">
        <text>O-phospho-L-serine + 2-oxoglutarate = 3-phosphooxypyruvate + L-glutamate</text>
        <dbReference type="Rhea" id="RHEA:14329"/>
        <dbReference type="ChEBI" id="CHEBI:16810"/>
        <dbReference type="ChEBI" id="CHEBI:18110"/>
        <dbReference type="ChEBI" id="CHEBI:29985"/>
        <dbReference type="ChEBI" id="CHEBI:57524"/>
        <dbReference type="EC" id="2.6.1.52"/>
    </reaction>
</comment>
<dbReference type="RefSeq" id="WP_377498121.1">
    <property type="nucleotide sequence ID" value="NZ_JBHMDO010000034.1"/>
</dbReference>
<dbReference type="Proteomes" id="UP001589747">
    <property type="component" value="Unassembled WGS sequence"/>
</dbReference>
<dbReference type="PANTHER" id="PTHR43247">
    <property type="entry name" value="PHOSPHOSERINE AMINOTRANSFERASE"/>
    <property type="match status" value="1"/>
</dbReference>